<evidence type="ECO:0000259" key="5">
    <source>
        <dbReference type="Pfam" id="PF21639"/>
    </source>
</evidence>
<reference evidence="6" key="1">
    <citation type="submission" date="2016-04" db="EMBL/GenBank/DDBJ databases">
        <authorList>
            <person name="Nguyen H.D."/>
            <person name="Samba Siva P."/>
            <person name="Cullis J."/>
            <person name="Levesque C.A."/>
            <person name="Hambleton S."/>
        </authorList>
    </citation>
    <scope>NUCLEOTIDE SEQUENCE</scope>
    <source>
        <strain evidence="6">DAOMC 236416</strain>
    </source>
</reference>
<evidence type="ECO:0000313" key="6">
    <source>
        <dbReference type="EMBL" id="KAE8257812.1"/>
    </source>
</evidence>
<gene>
    <name evidence="6" type="ORF">A4X13_0g2108</name>
</gene>
<dbReference type="EMBL" id="LWDF02000095">
    <property type="protein sequence ID" value="KAE8257812.1"/>
    <property type="molecule type" value="Genomic_DNA"/>
</dbReference>
<comment type="caution">
    <text evidence="6">The sequence shown here is derived from an EMBL/GenBank/DDBJ whole genome shotgun (WGS) entry which is preliminary data.</text>
</comment>
<evidence type="ECO:0000313" key="7">
    <source>
        <dbReference type="Proteomes" id="UP000077521"/>
    </source>
</evidence>
<keyword evidence="2" id="KW-0235">DNA replication</keyword>
<dbReference type="InterPro" id="IPR020796">
    <property type="entry name" value="ORC5"/>
</dbReference>
<dbReference type="GO" id="GO:0003688">
    <property type="term" value="F:DNA replication origin binding"/>
    <property type="evidence" value="ECO:0007669"/>
    <property type="project" value="TreeGrafter"/>
</dbReference>
<dbReference type="InterPro" id="IPR048866">
    <property type="entry name" value="ORC5_lid"/>
</dbReference>
<organism evidence="6 7">
    <name type="scientific">Tilletia indica</name>
    <dbReference type="NCBI Taxonomy" id="43049"/>
    <lineage>
        <taxon>Eukaryota</taxon>
        <taxon>Fungi</taxon>
        <taxon>Dikarya</taxon>
        <taxon>Basidiomycota</taxon>
        <taxon>Ustilaginomycotina</taxon>
        <taxon>Exobasidiomycetes</taxon>
        <taxon>Tilletiales</taxon>
        <taxon>Tilletiaceae</taxon>
        <taxon>Tilletia</taxon>
    </lineage>
</organism>
<comment type="subcellular location">
    <subcellularLocation>
        <location evidence="1">Nucleus</location>
    </subcellularLocation>
</comment>
<dbReference type="GO" id="GO:0006270">
    <property type="term" value="P:DNA replication initiation"/>
    <property type="evidence" value="ECO:0007669"/>
    <property type="project" value="TreeGrafter"/>
</dbReference>
<keyword evidence="7" id="KW-1185">Reference proteome</keyword>
<sequence length="618" mass="67892">MSAVISPKSIAAAVHPLFPGRSTQIKALAEAFASPEMPGPPSLLLYDPNSPRHTGALIRALLDRIRSTFAEASNTHHDGLGSSPALDYVCLPALLMSSPRLIFRTILNAVVHASAEEEAQPGPKVTIDDALDTFVGHLATAIRKRTQGDPSQYRLCIVVDQAHRIRDIWPGFVLEGLLKINTLLRGRRIGLGRVSVIFVSHLPWEHYSCADGHTSTPAPEILNFPRLVKEETCQALRLNAEPLYRAHLSGPGGSSQGSAEGSSMNRMHEKDFKSLYSRFCDIAYTSFHVEVADITDMQLLCAAVWHVFLVPVQTGEYKASDFEALLVRGRPSFRDALSRLQSKEVSPSEWVSTATHSARLASTKRIQESKKGKSKLTVGSNVENLGVNAEEVARSQDRGDDEENGVTSQGQAGEPFPKKRRITLPTISSVPPLPNLSALLLVAAFVACYNPTRLDVSRFVRDETLGPGRRKKKGGGTAKGKATSAALGSKDSLGRQQLIGPKVVTVERLLSIFQVLLWESDPATLKEAEAEERGEELATNNDERLSRLRDVELLARNAVVMQRIKALTAQRFLLTATKLDNLTNLSIRVNVTYEVAQSLAKQVNMKIEDWLHDWKELF</sequence>
<dbReference type="Pfam" id="PF14630">
    <property type="entry name" value="ORC5_C"/>
    <property type="match status" value="1"/>
</dbReference>
<reference evidence="6" key="2">
    <citation type="journal article" date="2019" name="IMA Fungus">
        <title>Genome sequencing and comparison of five Tilletia species to identify candidate genes for the detection of regulated species infecting wheat.</title>
        <authorList>
            <person name="Nguyen H.D.T."/>
            <person name="Sultana T."/>
            <person name="Kesanakurti P."/>
            <person name="Hambleton S."/>
        </authorList>
    </citation>
    <scope>NUCLEOTIDE SEQUENCE</scope>
    <source>
        <strain evidence="6">DAOMC 236416</strain>
    </source>
</reference>
<evidence type="ECO:0000256" key="1">
    <source>
        <dbReference type="ARBA" id="ARBA00004123"/>
    </source>
</evidence>
<evidence type="ECO:0000259" key="4">
    <source>
        <dbReference type="Pfam" id="PF14630"/>
    </source>
</evidence>
<accession>A0A177TCQ0</accession>
<proteinExistence type="predicted"/>
<dbReference type="PANTHER" id="PTHR12705:SF0">
    <property type="entry name" value="ORIGIN RECOGNITION COMPLEX SUBUNIT 5"/>
    <property type="match status" value="1"/>
</dbReference>
<dbReference type="GO" id="GO:0005664">
    <property type="term" value="C:nuclear origin of replication recognition complex"/>
    <property type="evidence" value="ECO:0007669"/>
    <property type="project" value="TreeGrafter"/>
</dbReference>
<protein>
    <recommendedName>
        <fullName evidence="8">Origin recognition complex subunit 5</fullName>
    </recommendedName>
</protein>
<feature type="domain" description="Origin recognition complex subunit 5 C-terminal" evidence="4">
    <location>
        <begin position="433"/>
        <end position="611"/>
    </location>
</feature>
<evidence type="ECO:0008006" key="8">
    <source>
        <dbReference type="Google" id="ProtNLM"/>
    </source>
</evidence>
<evidence type="ECO:0000256" key="3">
    <source>
        <dbReference type="ARBA" id="ARBA00023242"/>
    </source>
</evidence>
<dbReference type="InterPro" id="IPR047088">
    <property type="entry name" value="ORC5_C"/>
</dbReference>
<name>A0A177TCQ0_9BASI</name>
<feature type="domain" description="ORC5 lid" evidence="5">
    <location>
        <begin position="276"/>
        <end position="333"/>
    </location>
</feature>
<keyword evidence="3" id="KW-0539">Nucleus</keyword>
<dbReference type="Pfam" id="PF21639">
    <property type="entry name" value="ORC5_lid"/>
    <property type="match status" value="1"/>
</dbReference>
<dbReference type="PANTHER" id="PTHR12705">
    <property type="entry name" value="ORIGIN RECOGNITION COMPLEX SUBUNIT 5"/>
    <property type="match status" value="1"/>
</dbReference>
<evidence type="ECO:0000256" key="2">
    <source>
        <dbReference type="ARBA" id="ARBA00022705"/>
    </source>
</evidence>
<dbReference type="AlphaFoldDB" id="A0A177TCQ0"/>
<dbReference type="Proteomes" id="UP000077521">
    <property type="component" value="Unassembled WGS sequence"/>
</dbReference>